<keyword evidence="8" id="KW-0460">Magnesium</keyword>
<evidence type="ECO:0000256" key="9">
    <source>
        <dbReference type="ARBA" id="ARBA00038276"/>
    </source>
</evidence>
<evidence type="ECO:0000256" key="8">
    <source>
        <dbReference type="ARBA" id="ARBA00022842"/>
    </source>
</evidence>
<dbReference type="InterPro" id="IPR052038">
    <property type="entry name" value="Type-VII_TA_antitoxin"/>
</dbReference>
<comment type="similarity">
    <text evidence="9">Belongs to the MntA antitoxin family.</text>
</comment>
<evidence type="ECO:0000259" key="10">
    <source>
        <dbReference type="Pfam" id="PF01909"/>
    </source>
</evidence>
<comment type="caution">
    <text evidence="11">The sequence shown here is derived from an EMBL/GenBank/DDBJ whole genome shotgun (WGS) entry which is preliminary data.</text>
</comment>
<dbReference type="PANTHER" id="PTHR33571">
    <property type="entry name" value="SSL8005 PROTEIN"/>
    <property type="match status" value="1"/>
</dbReference>
<evidence type="ECO:0000256" key="3">
    <source>
        <dbReference type="ARBA" id="ARBA00022679"/>
    </source>
</evidence>
<evidence type="ECO:0000256" key="5">
    <source>
        <dbReference type="ARBA" id="ARBA00022723"/>
    </source>
</evidence>
<name>A0ABU5SUF9_9CYAN</name>
<dbReference type="Proteomes" id="UP001302329">
    <property type="component" value="Unassembled WGS sequence"/>
</dbReference>
<comment type="cofactor">
    <cofactor evidence="1">
        <name>Mg(2+)</name>
        <dbReference type="ChEBI" id="CHEBI:18420"/>
    </cofactor>
</comment>
<keyword evidence="4" id="KW-0548">Nucleotidyltransferase</keyword>
<evidence type="ECO:0000256" key="6">
    <source>
        <dbReference type="ARBA" id="ARBA00022741"/>
    </source>
</evidence>
<evidence type="ECO:0000256" key="7">
    <source>
        <dbReference type="ARBA" id="ARBA00022840"/>
    </source>
</evidence>
<keyword evidence="6" id="KW-0547">Nucleotide-binding</keyword>
<dbReference type="InterPro" id="IPR043519">
    <property type="entry name" value="NT_sf"/>
</dbReference>
<keyword evidence="5" id="KW-0479">Metal-binding</keyword>
<dbReference type="Gene3D" id="3.30.460.10">
    <property type="entry name" value="Beta Polymerase, domain 2"/>
    <property type="match status" value="1"/>
</dbReference>
<protein>
    <submittedName>
        <fullName evidence="11">Nucleotidyltransferase family protein</fullName>
    </submittedName>
</protein>
<keyword evidence="2" id="KW-1277">Toxin-antitoxin system</keyword>
<sequence length="102" mass="11329">MDPRQPPTLERLRQMAPELLALTAAHGGQDLRVFGSVIHGAAGLQSDVDLLVDFPSSPSFEQYMDLKLALEDLLSARVDLVTRRGLRPELRQRIEQEAIPLA</sequence>
<dbReference type="CDD" id="cd05403">
    <property type="entry name" value="NT_KNTase_like"/>
    <property type="match status" value="1"/>
</dbReference>
<evidence type="ECO:0000313" key="11">
    <source>
        <dbReference type="EMBL" id="MEA5442106.1"/>
    </source>
</evidence>
<dbReference type="EMBL" id="JAYGHY010000013">
    <property type="protein sequence ID" value="MEA5442106.1"/>
    <property type="molecule type" value="Genomic_DNA"/>
</dbReference>
<reference evidence="11 12" key="1">
    <citation type="submission" date="2023-12" db="EMBL/GenBank/DDBJ databases">
        <title>Baltic Sea Cyanobacteria.</title>
        <authorList>
            <person name="Delbaje E."/>
            <person name="Fewer D.P."/>
            <person name="Shishido T.K."/>
        </authorList>
    </citation>
    <scope>NUCLEOTIDE SEQUENCE [LARGE SCALE GENOMIC DNA]</scope>
    <source>
        <strain evidence="11 12">UHCC 0281</strain>
    </source>
</reference>
<evidence type="ECO:0000256" key="2">
    <source>
        <dbReference type="ARBA" id="ARBA00022649"/>
    </source>
</evidence>
<dbReference type="RefSeq" id="WP_323356196.1">
    <property type="nucleotide sequence ID" value="NZ_JAYGHY010000013.1"/>
</dbReference>
<dbReference type="SUPFAM" id="SSF81301">
    <property type="entry name" value="Nucleotidyltransferase"/>
    <property type="match status" value="1"/>
</dbReference>
<evidence type="ECO:0000256" key="4">
    <source>
        <dbReference type="ARBA" id="ARBA00022695"/>
    </source>
</evidence>
<proteinExistence type="inferred from homology"/>
<accession>A0ABU5SUF9</accession>
<dbReference type="PANTHER" id="PTHR33571:SF12">
    <property type="entry name" value="BSL3053 PROTEIN"/>
    <property type="match status" value="1"/>
</dbReference>
<evidence type="ECO:0000313" key="12">
    <source>
        <dbReference type="Proteomes" id="UP001302329"/>
    </source>
</evidence>
<organism evidence="11 12">
    <name type="scientific">Cyanobium gracile UHCC 0281</name>
    <dbReference type="NCBI Taxonomy" id="3110309"/>
    <lineage>
        <taxon>Bacteria</taxon>
        <taxon>Bacillati</taxon>
        <taxon>Cyanobacteriota</taxon>
        <taxon>Cyanophyceae</taxon>
        <taxon>Synechococcales</taxon>
        <taxon>Prochlorococcaceae</taxon>
        <taxon>Cyanobium</taxon>
    </lineage>
</organism>
<dbReference type="Pfam" id="PF01909">
    <property type="entry name" value="NTP_transf_2"/>
    <property type="match status" value="1"/>
</dbReference>
<keyword evidence="7" id="KW-0067">ATP-binding</keyword>
<gene>
    <name evidence="11" type="ORF">VB739_06035</name>
</gene>
<feature type="domain" description="Polymerase nucleotidyl transferase" evidence="10">
    <location>
        <begin position="28"/>
        <end position="99"/>
    </location>
</feature>
<evidence type="ECO:0000256" key="1">
    <source>
        <dbReference type="ARBA" id="ARBA00001946"/>
    </source>
</evidence>
<dbReference type="InterPro" id="IPR002934">
    <property type="entry name" value="Polymerase_NTP_transf_dom"/>
</dbReference>
<keyword evidence="3" id="KW-0808">Transferase</keyword>
<keyword evidence="12" id="KW-1185">Reference proteome</keyword>